<dbReference type="Proteomes" id="UP001054252">
    <property type="component" value="Unassembled WGS sequence"/>
</dbReference>
<protein>
    <recommendedName>
        <fullName evidence="5">Growth-regulating factor</fullName>
    </recommendedName>
</protein>
<comment type="similarity">
    <text evidence="2 5">Belongs to the GRF family.</text>
</comment>
<dbReference type="GO" id="GO:0005634">
    <property type="term" value="C:nucleus"/>
    <property type="evidence" value="ECO:0007669"/>
    <property type="project" value="UniProtKB-SubCell"/>
</dbReference>
<comment type="subcellular location">
    <subcellularLocation>
        <location evidence="1 4 5">Nucleus</location>
    </subcellularLocation>
</comment>
<name>A0AAV5LL66_9ROSI</name>
<comment type="caution">
    <text evidence="8">The sequence shown here is derived from an EMBL/GenBank/DDBJ whole genome shotgun (WGS) entry which is preliminary data.</text>
</comment>
<evidence type="ECO:0000313" key="9">
    <source>
        <dbReference type="Proteomes" id="UP001054252"/>
    </source>
</evidence>
<organism evidence="8 9">
    <name type="scientific">Rubroshorea leprosula</name>
    <dbReference type="NCBI Taxonomy" id="152421"/>
    <lineage>
        <taxon>Eukaryota</taxon>
        <taxon>Viridiplantae</taxon>
        <taxon>Streptophyta</taxon>
        <taxon>Embryophyta</taxon>
        <taxon>Tracheophyta</taxon>
        <taxon>Spermatophyta</taxon>
        <taxon>Magnoliopsida</taxon>
        <taxon>eudicotyledons</taxon>
        <taxon>Gunneridae</taxon>
        <taxon>Pentapetalae</taxon>
        <taxon>rosids</taxon>
        <taxon>malvids</taxon>
        <taxon>Malvales</taxon>
        <taxon>Dipterocarpaceae</taxon>
        <taxon>Rubroshorea</taxon>
    </lineage>
</organism>
<comment type="domain">
    <text evidence="5">The QLQ domain and WRC domain may be involved in protein-protein interaction and DNA-binding, respectively.</text>
</comment>
<evidence type="ECO:0000256" key="1">
    <source>
        <dbReference type="ARBA" id="ARBA00004123"/>
    </source>
</evidence>
<dbReference type="PROSITE" id="PS51667">
    <property type="entry name" value="WRC"/>
    <property type="match status" value="1"/>
</dbReference>
<keyword evidence="5" id="KW-0804">Transcription</keyword>
<evidence type="ECO:0000256" key="4">
    <source>
        <dbReference type="PROSITE-ProRule" id="PRU01002"/>
    </source>
</evidence>
<keyword evidence="3 4" id="KW-0539">Nucleus</keyword>
<dbReference type="Pfam" id="PF08879">
    <property type="entry name" value="WRC"/>
    <property type="match status" value="1"/>
</dbReference>
<dbReference type="InterPro" id="IPR014977">
    <property type="entry name" value="WRC_dom"/>
</dbReference>
<comment type="function">
    <text evidence="5">Transcription activator.</text>
</comment>
<feature type="short sequence motif" description="Bipartite nuclear localization signal" evidence="4">
    <location>
        <begin position="168"/>
        <end position="175"/>
    </location>
</feature>
<feature type="short sequence motif" description="Bipartite nuclear localization signal" evidence="4">
    <location>
        <begin position="140"/>
        <end position="150"/>
    </location>
</feature>
<feature type="domain" description="QLQ" evidence="6">
    <location>
        <begin position="65"/>
        <end position="100"/>
    </location>
</feature>
<keyword evidence="5" id="KW-0010">Activator</keyword>
<keyword evidence="9" id="KW-1185">Reference proteome</keyword>
<reference evidence="8 9" key="1">
    <citation type="journal article" date="2021" name="Commun. Biol.">
        <title>The genome of Shorea leprosula (Dipterocarpaceae) highlights the ecological relevance of drought in aseasonal tropical rainforests.</title>
        <authorList>
            <person name="Ng K.K.S."/>
            <person name="Kobayashi M.J."/>
            <person name="Fawcett J.A."/>
            <person name="Hatakeyama M."/>
            <person name="Paape T."/>
            <person name="Ng C.H."/>
            <person name="Ang C.C."/>
            <person name="Tnah L.H."/>
            <person name="Lee C.T."/>
            <person name="Nishiyama T."/>
            <person name="Sese J."/>
            <person name="O'Brien M.J."/>
            <person name="Copetti D."/>
            <person name="Mohd Noor M.I."/>
            <person name="Ong R.C."/>
            <person name="Putra M."/>
            <person name="Sireger I.Z."/>
            <person name="Indrioko S."/>
            <person name="Kosugi Y."/>
            <person name="Izuno A."/>
            <person name="Isagi Y."/>
            <person name="Lee S.L."/>
            <person name="Shimizu K.K."/>
        </authorList>
    </citation>
    <scope>NUCLEOTIDE SEQUENCE [LARGE SCALE GENOMIC DNA]</scope>
    <source>
        <strain evidence="8">214</strain>
    </source>
</reference>
<dbReference type="SMART" id="SM00951">
    <property type="entry name" value="QLQ"/>
    <property type="match status" value="1"/>
</dbReference>
<gene>
    <name evidence="8" type="ORF">SLEP1_g46106</name>
</gene>
<dbReference type="InterPro" id="IPR031137">
    <property type="entry name" value="GRF"/>
</dbReference>
<feature type="domain" description="WRC" evidence="7">
    <location>
        <begin position="135"/>
        <end position="179"/>
    </location>
</feature>
<evidence type="ECO:0000259" key="6">
    <source>
        <dbReference type="PROSITE" id="PS51666"/>
    </source>
</evidence>
<dbReference type="GO" id="GO:0006355">
    <property type="term" value="P:regulation of DNA-templated transcription"/>
    <property type="evidence" value="ECO:0007669"/>
    <property type="project" value="InterPro"/>
</dbReference>
<evidence type="ECO:0000259" key="7">
    <source>
        <dbReference type="PROSITE" id="PS51667"/>
    </source>
</evidence>
<evidence type="ECO:0000256" key="3">
    <source>
        <dbReference type="ARBA" id="ARBA00023242"/>
    </source>
</evidence>
<dbReference type="EMBL" id="BPVZ01000126">
    <property type="protein sequence ID" value="GKV38166.1"/>
    <property type="molecule type" value="Genomic_DNA"/>
</dbReference>
<keyword evidence="5" id="KW-0805">Transcription regulation</keyword>
<evidence type="ECO:0000313" key="8">
    <source>
        <dbReference type="EMBL" id="GKV38166.1"/>
    </source>
</evidence>
<dbReference type="GO" id="GO:0099402">
    <property type="term" value="P:plant organ development"/>
    <property type="evidence" value="ECO:0007669"/>
    <property type="project" value="UniProtKB-ARBA"/>
</dbReference>
<dbReference type="PANTHER" id="PTHR31602:SF81">
    <property type="entry name" value="GROWTH-REGULATING FACTOR 9"/>
    <property type="match status" value="1"/>
</dbReference>
<evidence type="ECO:0000256" key="5">
    <source>
        <dbReference type="RuleBase" id="RU367127"/>
    </source>
</evidence>
<accession>A0AAV5LL66</accession>
<dbReference type="InterPro" id="IPR014978">
    <property type="entry name" value="Gln-Leu-Gln_QLQ"/>
</dbReference>
<evidence type="ECO:0000256" key="2">
    <source>
        <dbReference type="ARBA" id="ARBA00008122"/>
    </source>
</evidence>
<dbReference type="GO" id="GO:0006351">
    <property type="term" value="P:DNA-templated transcription"/>
    <property type="evidence" value="ECO:0007669"/>
    <property type="project" value="UniProtKB-UniRule"/>
</dbReference>
<dbReference type="AlphaFoldDB" id="A0AAV5LL66"/>
<dbReference type="Pfam" id="PF08880">
    <property type="entry name" value="QLQ"/>
    <property type="match status" value="1"/>
</dbReference>
<dbReference type="PROSITE" id="PS51666">
    <property type="entry name" value="QLQ"/>
    <property type="match status" value="1"/>
</dbReference>
<dbReference type="GO" id="GO:0005524">
    <property type="term" value="F:ATP binding"/>
    <property type="evidence" value="ECO:0007669"/>
    <property type="project" value="UniProtKB-UniRule"/>
</dbReference>
<dbReference type="PANTHER" id="PTHR31602">
    <property type="entry name" value="GROWTH-REGULATING FACTOR 5"/>
    <property type="match status" value="1"/>
</dbReference>
<sequence>MESQYSLLKIAPFEDLGTGVRSLGDSWNMESERSTGGEGSASIGLSLELGCGSGYRQPICLKTCGFTVLQLQELQLQALIYKYMEAGLPVPQHLVLPIWRSFASSLDSPHGGLYQFFPSFFGYGPLHLEYRNALDPEPGRCRRTDGKKWRCSKEAVPNHKYCERHMHRGRHRSRKLVEASQSATVTAADTASTNLSISLPIDSNSTSVFSPKSIQQLQAGNLKTHPYL</sequence>
<proteinExistence type="inferred from homology"/>